<dbReference type="GO" id="GO:0003723">
    <property type="term" value="F:RNA binding"/>
    <property type="evidence" value="ECO:0007669"/>
    <property type="project" value="UniProtKB-KW"/>
</dbReference>
<dbReference type="OrthoDB" id="378237at2157"/>
<proteinExistence type="predicted"/>
<evidence type="ECO:0000313" key="5">
    <source>
        <dbReference type="Proteomes" id="UP000245934"/>
    </source>
</evidence>
<feature type="domain" description="RRM" evidence="3">
    <location>
        <begin position="4"/>
        <end position="76"/>
    </location>
</feature>
<gene>
    <name evidence="4" type="ORF">DLD82_12950</name>
</gene>
<sequence>MKKRKLFIGNLNYSVTADKLRSFLAAYGTVIDVKMMEGKGYAFVEMGTEEQAQKILKTLPESVFEGRKLLIDGVPGTRRSDNKSDKRTQDFREKRPAPESRRTYSSPSGEERRSPRPEWKNRNSPGDSRSPVRPERSRYEGDIRPKTPSGQNRPKSTPDSDKKYSGAKAVSTIPAGRTAKKEPGKPEAPQKSESPSSKPQKKSRVPTWVKEKRSSKSQYKPEKY</sequence>
<dbReference type="PANTHER" id="PTHR48027">
    <property type="entry name" value="HETEROGENEOUS NUCLEAR RIBONUCLEOPROTEIN 87F-RELATED"/>
    <property type="match status" value="1"/>
</dbReference>
<feature type="compositionally biased region" description="Basic and acidic residues" evidence="2">
    <location>
        <begin position="179"/>
        <end position="190"/>
    </location>
</feature>
<evidence type="ECO:0000256" key="1">
    <source>
        <dbReference type="ARBA" id="ARBA00022884"/>
    </source>
</evidence>
<feature type="compositionally biased region" description="Basic and acidic residues" evidence="2">
    <location>
        <begin position="109"/>
        <end position="121"/>
    </location>
</feature>
<name>A0A2V2N6Q7_9EURY</name>
<dbReference type="Proteomes" id="UP000245934">
    <property type="component" value="Unassembled WGS sequence"/>
</dbReference>
<keyword evidence="5" id="KW-1185">Reference proteome</keyword>
<feature type="compositionally biased region" description="Basic and acidic residues" evidence="2">
    <location>
        <begin position="130"/>
        <end position="145"/>
    </location>
</feature>
<dbReference type="RefSeq" id="WP_109941549.1">
    <property type="nucleotide sequence ID" value="NZ_CP176366.1"/>
</dbReference>
<dbReference type="SMART" id="SM00360">
    <property type="entry name" value="RRM"/>
    <property type="match status" value="1"/>
</dbReference>
<keyword evidence="1" id="KW-0694">RNA-binding</keyword>
<accession>A0A2V2N6Q7</accession>
<dbReference type="InterPro" id="IPR052462">
    <property type="entry name" value="SLIRP/GR-RBP-like"/>
</dbReference>
<organism evidence="4 5">
    <name type="scientific">Methanospirillum stamsii</name>
    <dbReference type="NCBI Taxonomy" id="1277351"/>
    <lineage>
        <taxon>Archaea</taxon>
        <taxon>Methanobacteriati</taxon>
        <taxon>Methanobacteriota</taxon>
        <taxon>Stenosarchaea group</taxon>
        <taxon>Methanomicrobia</taxon>
        <taxon>Methanomicrobiales</taxon>
        <taxon>Methanospirillaceae</taxon>
        <taxon>Methanospirillum</taxon>
    </lineage>
</organism>
<feature type="region of interest" description="Disordered" evidence="2">
    <location>
        <begin position="73"/>
        <end position="224"/>
    </location>
</feature>
<dbReference type="SUPFAM" id="SSF54928">
    <property type="entry name" value="RNA-binding domain, RBD"/>
    <property type="match status" value="1"/>
</dbReference>
<dbReference type="Pfam" id="PF00076">
    <property type="entry name" value="RRM_1"/>
    <property type="match status" value="1"/>
</dbReference>
<evidence type="ECO:0000259" key="3">
    <source>
        <dbReference type="PROSITE" id="PS50102"/>
    </source>
</evidence>
<feature type="compositionally biased region" description="Basic and acidic residues" evidence="2">
    <location>
        <begin position="78"/>
        <end position="102"/>
    </location>
</feature>
<dbReference type="Gene3D" id="3.30.70.330">
    <property type="match status" value="1"/>
</dbReference>
<dbReference type="InterPro" id="IPR000504">
    <property type="entry name" value="RRM_dom"/>
</dbReference>
<dbReference type="EMBL" id="QGMZ01000028">
    <property type="protein sequence ID" value="PWR71917.1"/>
    <property type="molecule type" value="Genomic_DNA"/>
</dbReference>
<evidence type="ECO:0000313" key="4">
    <source>
        <dbReference type="EMBL" id="PWR71917.1"/>
    </source>
</evidence>
<dbReference type="AlphaFoldDB" id="A0A2V2N6Q7"/>
<dbReference type="CDD" id="cd00590">
    <property type="entry name" value="RRM_SF"/>
    <property type="match status" value="1"/>
</dbReference>
<feature type="compositionally biased region" description="Basic and acidic residues" evidence="2">
    <location>
        <begin position="209"/>
        <end position="224"/>
    </location>
</feature>
<dbReference type="InterPro" id="IPR035979">
    <property type="entry name" value="RBD_domain_sf"/>
</dbReference>
<protein>
    <recommendedName>
        <fullName evidence="3">RRM domain-containing protein</fullName>
    </recommendedName>
</protein>
<dbReference type="PROSITE" id="PS50102">
    <property type="entry name" value="RRM"/>
    <property type="match status" value="1"/>
</dbReference>
<evidence type="ECO:0000256" key="2">
    <source>
        <dbReference type="SAM" id="MobiDB-lite"/>
    </source>
</evidence>
<reference evidence="4 5" key="1">
    <citation type="submission" date="2018-05" db="EMBL/GenBank/DDBJ databases">
        <title>Draft genome of Methanospirillum stamsii Pt1.</title>
        <authorList>
            <person name="Dueholm M.S."/>
            <person name="Nielsen P.H."/>
            <person name="Bakmann L.F."/>
            <person name="Otzen D.E."/>
        </authorList>
    </citation>
    <scope>NUCLEOTIDE SEQUENCE [LARGE SCALE GENOMIC DNA]</scope>
    <source>
        <strain evidence="4 5">Pt1</strain>
    </source>
</reference>
<dbReference type="InterPro" id="IPR012677">
    <property type="entry name" value="Nucleotide-bd_a/b_plait_sf"/>
</dbReference>
<dbReference type="GeneID" id="97610135"/>
<comment type="caution">
    <text evidence="4">The sequence shown here is derived from an EMBL/GenBank/DDBJ whole genome shotgun (WGS) entry which is preliminary data.</text>
</comment>